<feature type="region of interest" description="Disordered" evidence="5">
    <location>
        <begin position="459"/>
        <end position="527"/>
    </location>
</feature>
<protein>
    <recommendedName>
        <fullName evidence="8">U3 small nucleolar RNA-associated protein 14 homolog A</fullName>
    </recommendedName>
</protein>
<name>A0A9P0D7K8_PHACE</name>
<evidence type="ECO:0008006" key="8">
    <source>
        <dbReference type="Google" id="ProtNLM"/>
    </source>
</evidence>
<proteinExistence type="inferred from homology"/>
<keyword evidence="7" id="KW-1185">Reference proteome</keyword>
<comment type="similarity">
    <text evidence="2">Belongs to the UTP14 family.</text>
</comment>
<evidence type="ECO:0000313" key="6">
    <source>
        <dbReference type="EMBL" id="CAH1116181.1"/>
    </source>
</evidence>
<dbReference type="InterPro" id="IPR006709">
    <property type="entry name" value="SSU_processome_Utp14"/>
</dbReference>
<dbReference type="OrthoDB" id="277439at2759"/>
<feature type="region of interest" description="Disordered" evidence="5">
    <location>
        <begin position="389"/>
        <end position="411"/>
    </location>
</feature>
<evidence type="ECO:0000256" key="4">
    <source>
        <dbReference type="ARBA" id="ARBA00023242"/>
    </source>
</evidence>
<feature type="region of interest" description="Disordered" evidence="5">
    <location>
        <begin position="207"/>
        <end position="232"/>
    </location>
</feature>
<dbReference type="PANTHER" id="PTHR14150">
    <property type="entry name" value="U3 SMALL NUCLEOLAR RNA-ASSOCIATED PROTEIN 14"/>
    <property type="match status" value="1"/>
</dbReference>
<reference evidence="6" key="2">
    <citation type="submission" date="2022-10" db="EMBL/GenBank/DDBJ databases">
        <authorList>
            <consortium name="ENA_rothamsted_submissions"/>
            <consortium name="culmorum"/>
            <person name="King R."/>
        </authorList>
    </citation>
    <scope>NUCLEOTIDE SEQUENCE</scope>
</reference>
<accession>A0A9P0D7K8</accession>
<feature type="compositionally biased region" description="Polar residues" evidence="5">
    <location>
        <begin position="486"/>
        <end position="496"/>
    </location>
</feature>
<evidence type="ECO:0000256" key="3">
    <source>
        <dbReference type="ARBA" id="ARBA00022553"/>
    </source>
</evidence>
<feature type="compositionally biased region" description="Basic residues" evidence="5">
    <location>
        <begin position="471"/>
        <end position="484"/>
    </location>
</feature>
<dbReference type="EMBL" id="OU896707">
    <property type="protein sequence ID" value="CAH1116181.1"/>
    <property type="molecule type" value="Genomic_DNA"/>
</dbReference>
<feature type="region of interest" description="Disordered" evidence="5">
    <location>
        <begin position="317"/>
        <end position="346"/>
    </location>
</feature>
<dbReference type="GO" id="GO:0006364">
    <property type="term" value="P:rRNA processing"/>
    <property type="evidence" value="ECO:0007669"/>
    <property type="project" value="InterPro"/>
</dbReference>
<evidence type="ECO:0000256" key="1">
    <source>
        <dbReference type="ARBA" id="ARBA00004604"/>
    </source>
</evidence>
<feature type="compositionally biased region" description="Basic and acidic residues" evidence="5">
    <location>
        <begin position="518"/>
        <end position="527"/>
    </location>
</feature>
<sequence>MKEDSDNFELSDEEIDDRKHEKLLTDVLNLNKRQNLKKPSRTEPRAQISEFTLAKSLGETKDLVHINDLTRLLSSRKKYVEVSRKVKSTNSKSKTLPKPLDKHQVERIKRAVNYEKSRLQLDRWEALVTSNRAATNVSFPLDSIEKVNIEEKKAEIYPSTWRIKSDLQKELEKLEPKVEEYHIKDDEKHQYPLTLEELKERRKESAKLRAHQSYKEAKARRQNKIKSKKYHRIQRREKIKESLKQFEQLQKTNPEEALKKLEDIEKARAEERFSLRHKGTGQWAKNKQVRAKYDKESRQVLAQQLAISRDLTQKIKAVDSESEEEAVESEEKDRTKSDGTNPWVTGIKPDKDVIDFVSGYRKYWNDKNKEGNNENSVVNVQEADEKKIAKENNVKASSKNSKRVKIPNESEKVCPNHITTIEQNNSFSTSEWEVSFQNDGGSDIEDVFEKLEETLDKKLKKKFSAIEGKSKGKAKKKKKQKSKQKTISNQPSNQKIDLSMPSKRKKPMVDEEMMEQPHNLESENGDARSPDLIALKNLLETKEKDQEVPNINPNQFIQPKKTNLSTAIPDILTNEDDEEETDQRDIILEAFEDDDIAVDFEKEKANEIEKDTPKDIDLNLPGWGSWAGGNIDHTKRKRKRFIIKMPSQMPRKDDNKGSLIINEKAQAKIKPLLVSEVPFPFKSVKDYEASIRAPIGNTFVPETAFKRLIEPAVTTKMGAIIEPISKGILVGTKKF</sequence>
<keyword evidence="3" id="KW-0597">Phosphoprotein</keyword>
<evidence type="ECO:0000313" key="7">
    <source>
        <dbReference type="Proteomes" id="UP001153737"/>
    </source>
</evidence>
<feature type="compositionally biased region" description="Basic residues" evidence="5">
    <location>
        <begin position="220"/>
        <end position="232"/>
    </location>
</feature>
<keyword evidence="4" id="KW-0539">Nucleus</keyword>
<evidence type="ECO:0000256" key="5">
    <source>
        <dbReference type="SAM" id="MobiDB-lite"/>
    </source>
</evidence>
<dbReference type="AlphaFoldDB" id="A0A9P0D7K8"/>
<organism evidence="6 7">
    <name type="scientific">Phaedon cochleariae</name>
    <name type="common">Mustard beetle</name>
    <dbReference type="NCBI Taxonomy" id="80249"/>
    <lineage>
        <taxon>Eukaryota</taxon>
        <taxon>Metazoa</taxon>
        <taxon>Ecdysozoa</taxon>
        <taxon>Arthropoda</taxon>
        <taxon>Hexapoda</taxon>
        <taxon>Insecta</taxon>
        <taxon>Pterygota</taxon>
        <taxon>Neoptera</taxon>
        <taxon>Endopterygota</taxon>
        <taxon>Coleoptera</taxon>
        <taxon>Polyphaga</taxon>
        <taxon>Cucujiformia</taxon>
        <taxon>Chrysomeloidea</taxon>
        <taxon>Chrysomelidae</taxon>
        <taxon>Chrysomelinae</taxon>
        <taxon>Chrysomelini</taxon>
        <taxon>Phaedon</taxon>
    </lineage>
</organism>
<comment type="subcellular location">
    <subcellularLocation>
        <location evidence="1">Nucleus</location>
        <location evidence="1">Nucleolus</location>
    </subcellularLocation>
</comment>
<evidence type="ECO:0000256" key="2">
    <source>
        <dbReference type="ARBA" id="ARBA00007774"/>
    </source>
</evidence>
<dbReference type="Proteomes" id="UP001153737">
    <property type="component" value="Chromosome 1"/>
</dbReference>
<dbReference type="Pfam" id="PF04615">
    <property type="entry name" value="Utp14"/>
    <property type="match status" value="1"/>
</dbReference>
<feature type="compositionally biased region" description="Basic and acidic residues" evidence="5">
    <location>
        <begin position="207"/>
        <end position="219"/>
    </location>
</feature>
<gene>
    <name evidence="6" type="ORF">PHAECO_LOCUS992</name>
</gene>
<dbReference type="PANTHER" id="PTHR14150:SF12">
    <property type="entry name" value="U3 SMALL NUCLEOLAR RNA-ASSOCIATED PROTEIN 14 HOMOLOG A"/>
    <property type="match status" value="1"/>
</dbReference>
<dbReference type="GO" id="GO:0032040">
    <property type="term" value="C:small-subunit processome"/>
    <property type="evidence" value="ECO:0007669"/>
    <property type="project" value="InterPro"/>
</dbReference>
<reference evidence="6" key="1">
    <citation type="submission" date="2022-01" db="EMBL/GenBank/DDBJ databases">
        <authorList>
            <person name="King R."/>
        </authorList>
    </citation>
    <scope>NUCLEOTIDE SEQUENCE</scope>
</reference>